<gene>
    <name evidence="1" type="ORF">Enr17x_54150</name>
</gene>
<sequence>MLTEYSNDEISILIPDDCHASPSPGPTVYHFYRHDFETEKTSIDISICMFQSDSSKKLESAREYFRQNIPFDMAEKHQGISNILPNTEEISGIEMFDEEVKFMGYIWNLFLEYPDQRHVELYLRSSEPFERDEKFWQEIISSFKVKSWDFEVPELPELPPREKTIVTPEQIHELQQSLPQEVQYLTDSIVTLLDLHEEIVYEESFDILLEYDFEPLYRIVRQQVDVLSVPDAIEIIKSHGIQLKSWHDRHEESLFAGPVEIIAIQFESPLHLLRD</sequence>
<organism evidence="1 2">
    <name type="scientific">Gimesia fumaroli</name>
    <dbReference type="NCBI Taxonomy" id="2527976"/>
    <lineage>
        <taxon>Bacteria</taxon>
        <taxon>Pseudomonadati</taxon>
        <taxon>Planctomycetota</taxon>
        <taxon>Planctomycetia</taxon>
        <taxon>Planctomycetales</taxon>
        <taxon>Planctomycetaceae</taxon>
        <taxon>Gimesia</taxon>
    </lineage>
</organism>
<name>A0A518IJR3_9PLAN</name>
<dbReference type="Proteomes" id="UP000318313">
    <property type="component" value="Chromosome"/>
</dbReference>
<keyword evidence="2" id="KW-1185">Reference proteome</keyword>
<dbReference type="EMBL" id="CP037452">
    <property type="protein sequence ID" value="QDV53341.1"/>
    <property type="molecule type" value="Genomic_DNA"/>
</dbReference>
<protein>
    <submittedName>
        <fullName evidence="1">Uncharacterized protein</fullName>
    </submittedName>
</protein>
<accession>A0A518IJR3</accession>
<dbReference type="RefSeq" id="WP_145312797.1">
    <property type="nucleotide sequence ID" value="NZ_CP037452.1"/>
</dbReference>
<evidence type="ECO:0000313" key="2">
    <source>
        <dbReference type="Proteomes" id="UP000318313"/>
    </source>
</evidence>
<evidence type="ECO:0000313" key="1">
    <source>
        <dbReference type="EMBL" id="QDV53341.1"/>
    </source>
</evidence>
<dbReference type="KEGG" id="gfm:Enr17x_54150"/>
<dbReference type="AlphaFoldDB" id="A0A518IJR3"/>
<proteinExistence type="predicted"/>
<reference evidence="1 2" key="1">
    <citation type="submission" date="2019-03" db="EMBL/GenBank/DDBJ databases">
        <title>Deep-cultivation of Planctomycetes and their phenomic and genomic characterization uncovers novel biology.</title>
        <authorList>
            <person name="Wiegand S."/>
            <person name="Jogler M."/>
            <person name="Boedeker C."/>
            <person name="Pinto D."/>
            <person name="Vollmers J."/>
            <person name="Rivas-Marin E."/>
            <person name="Kohn T."/>
            <person name="Peeters S.H."/>
            <person name="Heuer A."/>
            <person name="Rast P."/>
            <person name="Oberbeckmann S."/>
            <person name="Bunk B."/>
            <person name="Jeske O."/>
            <person name="Meyerdierks A."/>
            <person name="Storesund J.E."/>
            <person name="Kallscheuer N."/>
            <person name="Luecker S."/>
            <person name="Lage O.M."/>
            <person name="Pohl T."/>
            <person name="Merkel B.J."/>
            <person name="Hornburger P."/>
            <person name="Mueller R.-W."/>
            <person name="Bruemmer F."/>
            <person name="Labrenz M."/>
            <person name="Spormann A.M."/>
            <person name="Op den Camp H."/>
            <person name="Overmann J."/>
            <person name="Amann R."/>
            <person name="Jetten M.S.M."/>
            <person name="Mascher T."/>
            <person name="Medema M.H."/>
            <person name="Devos D.P."/>
            <person name="Kaster A.-K."/>
            <person name="Ovreas L."/>
            <person name="Rohde M."/>
            <person name="Galperin M.Y."/>
            <person name="Jogler C."/>
        </authorList>
    </citation>
    <scope>NUCLEOTIDE SEQUENCE [LARGE SCALE GENOMIC DNA]</scope>
    <source>
        <strain evidence="1 2">Enr17</strain>
    </source>
</reference>